<sequence>MSETATEGERQYVGAGRCPDGWVAVVHTVDGFDHAAVFPEVGALWGRYEETAERILVGVPVGLLEGGEDPRPPEPLAREVLGPRASAVVPAPVREATRKRRHATATRVNERKTGRRLSKRAHELAGYIAEVDSLLGAIPEAREVVVESHPELCFRALAGETLSYDAGTAAGYAERLRVLAAFDADAPVDVVNASEATGGHEVRVADVIDATALALTARPGPGEFRSLPTDPPLDPEGLPMRMCYRSERPLGG</sequence>
<dbReference type="EMBL" id="CP104003">
    <property type="protein sequence ID" value="UWM56215.1"/>
    <property type="molecule type" value="Genomic_DNA"/>
</dbReference>
<organism evidence="1 2">
    <name type="scientific">Salinirubellus salinus</name>
    <dbReference type="NCBI Taxonomy" id="1364945"/>
    <lineage>
        <taxon>Archaea</taxon>
        <taxon>Methanobacteriati</taxon>
        <taxon>Methanobacteriota</taxon>
        <taxon>Stenosarchaea group</taxon>
        <taxon>Halobacteria</taxon>
        <taxon>Halobacteriales</taxon>
        <taxon>Natronomonadaceae</taxon>
        <taxon>Salinirubellus</taxon>
    </lineage>
</organism>
<reference evidence="1" key="1">
    <citation type="submission" date="2022-09" db="EMBL/GenBank/DDBJ databases">
        <title>Diverse halophilic archaea isolated from saline environments.</title>
        <authorList>
            <person name="Cui H.-L."/>
        </authorList>
    </citation>
    <scope>NUCLEOTIDE SEQUENCE</scope>
    <source>
        <strain evidence="1">ZS-35-S2</strain>
    </source>
</reference>
<dbReference type="Proteomes" id="UP001057580">
    <property type="component" value="Chromosome"/>
</dbReference>
<proteinExistence type="predicted"/>
<dbReference type="InterPro" id="IPR007362">
    <property type="entry name" value="DUF429"/>
</dbReference>
<dbReference type="RefSeq" id="WP_260643329.1">
    <property type="nucleotide sequence ID" value="NZ_CP104003.1"/>
</dbReference>
<accession>A0A9E7R7R6</accession>
<dbReference type="Pfam" id="PF04250">
    <property type="entry name" value="DUF429"/>
    <property type="match status" value="1"/>
</dbReference>
<protein>
    <submittedName>
        <fullName evidence="1">DUF429 domain-containing protein</fullName>
    </submittedName>
</protein>
<evidence type="ECO:0000313" key="1">
    <source>
        <dbReference type="EMBL" id="UWM56215.1"/>
    </source>
</evidence>
<dbReference type="GeneID" id="74942346"/>
<keyword evidence="2" id="KW-1185">Reference proteome</keyword>
<name>A0A9E7R7R6_9EURY</name>
<dbReference type="AlphaFoldDB" id="A0A9E7R7R6"/>
<dbReference type="KEGG" id="ssai:N0B31_07950"/>
<evidence type="ECO:0000313" key="2">
    <source>
        <dbReference type="Proteomes" id="UP001057580"/>
    </source>
</evidence>
<gene>
    <name evidence="1" type="ORF">N0B31_07950</name>
</gene>